<dbReference type="Proteomes" id="UP001165395">
    <property type="component" value="Unassembled WGS sequence"/>
</dbReference>
<name>A0ABS8D686_9NEIS</name>
<protein>
    <submittedName>
        <fullName evidence="1">Uncharacterized protein</fullName>
    </submittedName>
</protein>
<dbReference type="EMBL" id="JAJBZT010000003">
    <property type="protein sequence ID" value="MCB6183138.1"/>
    <property type="molecule type" value="Genomic_DNA"/>
</dbReference>
<keyword evidence="2" id="KW-1185">Reference proteome</keyword>
<evidence type="ECO:0000313" key="2">
    <source>
        <dbReference type="Proteomes" id="UP001165395"/>
    </source>
</evidence>
<comment type="caution">
    <text evidence="1">The sequence shown here is derived from an EMBL/GenBank/DDBJ whole genome shotgun (WGS) entry which is preliminary data.</text>
</comment>
<accession>A0ABS8D686</accession>
<proteinExistence type="predicted"/>
<evidence type="ECO:0000313" key="1">
    <source>
        <dbReference type="EMBL" id="MCB6183138.1"/>
    </source>
</evidence>
<gene>
    <name evidence="1" type="ORF">LIN78_06235</name>
</gene>
<dbReference type="RefSeq" id="WP_227179624.1">
    <property type="nucleotide sequence ID" value="NZ_JAJBZT010000003.1"/>
</dbReference>
<organism evidence="1 2">
    <name type="scientific">Leeia speluncae</name>
    <dbReference type="NCBI Taxonomy" id="2884804"/>
    <lineage>
        <taxon>Bacteria</taxon>
        <taxon>Pseudomonadati</taxon>
        <taxon>Pseudomonadota</taxon>
        <taxon>Betaproteobacteria</taxon>
        <taxon>Neisseriales</taxon>
        <taxon>Leeiaceae</taxon>
        <taxon>Leeia</taxon>
    </lineage>
</organism>
<sequence>MNMATFPHFDNLRKIHSAGLDEFLEILLHAKTPEEERMLVAMVLGEQQTQVRPEGITLQDMVQLVSFFDNPLPQHH</sequence>
<reference evidence="1" key="1">
    <citation type="submission" date="2021-10" db="EMBL/GenBank/DDBJ databases">
        <title>The complete genome sequence of Leeia sp. TBRC 13508.</title>
        <authorList>
            <person name="Charoenyingcharoen P."/>
            <person name="Yukphan P."/>
        </authorList>
    </citation>
    <scope>NUCLEOTIDE SEQUENCE</scope>
    <source>
        <strain evidence="1">TBRC 13508</strain>
    </source>
</reference>